<comment type="similarity">
    <text evidence="3">Belongs to the translin family.</text>
</comment>
<keyword evidence="4" id="KW-0963">Cytoplasm</keyword>
<dbReference type="EMBL" id="JARQWQ010000014">
    <property type="protein sequence ID" value="KAK2567289.1"/>
    <property type="molecule type" value="Genomic_DNA"/>
</dbReference>
<dbReference type="InterPro" id="IPR016068">
    <property type="entry name" value="Translin_N"/>
</dbReference>
<feature type="binding site" evidence="6">
    <location>
        <position position="128"/>
    </location>
    <ligand>
        <name>Mg(2+)</name>
        <dbReference type="ChEBI" id="CHEBI:18420"/>
    </ligand>
</feature>
<keyword evidence="6" id="KW-0460">Magnesium</keyword>
<protein>
    <submittedName>
        <fullName evidence="7">Translin-associated protein X</fullName>
    </submittedName>
</protein>
<keyword evidence="5" id="KW-0539">Nucleus</keyword>
<dbReference type="Pfam" id="PF01997">
    <property type="entry name" value="Translin"/>
    <property type="match status" value="1"/>
</dbReference>
<dbReference type="GO" id="GO:0005634">
    <property type="term" value="C:nucleus"/>
    <property type="evidence" value="ECO:0007669"/>
    <property type="project" value="UniProtKB-SubCell"/>
</dbReference>
<evidence type="ECO:0000313" key="7">
    <source>
        <dbReference type="EMBL" id="KAK2567289.1"/>
    </source>
</evidence>
<name>A0AAD9VAK4_ACRCE</name>
<dbReference type="AlphaFoldDB" id="A0AAD9VAK4"/>
<sequence>MAVQKVHSRGDEHRYLNATEDEVPKRKIVENSPTLASFKDYQEKLDSRYDKYERLMKCSRDMTIANKRIIFLLQRISGPVNRDQIFKEADAKFLEVKEMLKKIASELVDDDPYLFNRAFSPGIQEYIEALSFYFYLKYKSLISFEEVMETCTFSNTKGNNLVLNPFEYILGIADLTGELMRLCINSAANGDRNVSFEVCNFLRKLHNTFASLGNVSKDLSSKLKVMKASLSKVEAACYTVKVRGSEIPRFALAEMLNSTVVDHVDY</sequence>
<dbReference type="SUPFAM" id="SSF74784">
    <property type="entry name" value="Translin"/>
    <property type="match status" value="1"/>
</dbReference>
<evidence type="ECO:0000256" key="2">
    <source>
        <dbReference type="ARBA" id="ARBA00004496"/>
    </source>
</evidence>
<feature type="binding site" evidence="6">
    <location>
        <position position="178"/>
    </location>
    <ligand>
        <name>Mg(2+)</name>
        <dbReference type="ChEBI" id="CHEBI:18420"/>
    </ligand>
</feature>
<reference evidence="7" key="1">
    <citation type="journal article" date="2023" name="G3 (Bethesda)">
        <title>Whole genome assembly and annotation of the endangered Caribbean coral Acropora cervicornis.</title>
        <authorList>
            <person name="Selwyn J.D."/>
            <person name="Vollmer S.V."/>
        </authorList>
    </citation>
    <scope>NUCLEOTIDE SEQUENCE</scope>
    <source>
        <strain evidence="7">K2</strain>
    </source>
</reference>
<keyword evidence="8" id="KW-1185">Reference proteome</keyword>
<dbReference type="GO" id="GO:0046872">
    <property type="term" value="F:metal ion binding"/>
    <property type="evidence" value="ECO:0007669"/>
    <property type="project" value="UniProtKB-KW"/>
</dbReference>
<dbReference type="Gene3D" id="1.20.58.200">
    <property type="entry name" value="Translin, domain 2"/>
    <property type="match status" value="1"/>
</dbReference>
<gene>
    <name evidence="7" type="ORF">P5673_008080</name>
</gene>
<dbReference type="InterPro" id="IPR002848">
    <property type="entry name" value="Translin_fam"/>
</dbReference>
<evidence type="ECO:0000256" key="4">
    <source>
        <dbReference type="ARBA" id="ARBA00022490"/>
    </source>
</evidence>
<evidence type="ECO:0000256" key="3">
    <source>
        <dbReference type="ARBA" id="ARBA00005902"/>
    </source>
</evidence>
<organism evidence="7 8">
    <name type="scientific">Acropora cervicornis</name>
    <name type="common">Staghorn coral</name>
    <dbReference type="NCBI Taxonomy" id="6130"/>
    <lineage>
        <taxon>Eukaryota</taxon>
        <taxon>Metazoa</taxon>
        <taxon>Cnidaria</taxon>
        <taxon>Anthozoa</taxon>
        <taxon>Hexacorallia</taxon>
        <taxon>Scleractinia</taxon>
        <taxon>Astrocoeniina</taxon>
        <taxon>Acroporidae</taxon>
        <taxon>Acropora</taxon>
    </lineage>
</organism>
<comment type="caution">
    <text evidence="7">The sequence shown here is derived from an EMBL/GenBank/DDBJ whole genome shotgun (WGS) entry which is preliminary data.</text>
</comment>
<dbReference type="GO" id="GO:0043565">
    <property type="term" value="F:sequence-specific DNA binding"/>
    <property type="evidence" value="ECO:0007669"/>
    <property type="project" value="InterPro"/>
</dbReference>
<comment type="subcellular location">
    <subcellularLocation>
        <location evidence="2">Cytoplasm</location>
    </subcellularLocation>
    <subcellularLocation>
        <location evidence="1">Nucleus</location>
    </subcellularLocation>
</comment>
<evidence type="ECO:0000256" key="5">
    <source>
        <dbReference type="ARBA" id="ARBA00023242"/>
    </source>
</evidence>
<dbReference type="InterPro" id="IPR036081">
    <property type="entry name" value="Translin_sf"/>
</dbReference>
<dbReference type="Gene3D" id="1.20.58.190">
    <property type="entry name" value="Translin, domain 1"/>
    <property type="match status" value="1"/>
</dbReference>
<evidence type="ECO:0000313" key="8">
    <source>
        <dbReference type="Proteomes" id="UP001249851"/>
    </source>
</evidence>
<evidence type="ECO:0000256" key="1">
    <source>
        <dbReference type="ARBA" id="ARBA00004123"/>
    </source>
</evidence>
<dbReference type="PANTHER" id="PTHR10741">
    <property type="entry name" value="TRANSLIN AND TRANSLIN ASSOCIATED PROTEIN X"/>
    <property type="match status" value="1"/>
</dbReference>
<evidence type="ECO:0000256" key="6">
    <source>
        <dbReference type="PIRSR" id="PIRSR602848-1"/>
    </source>
</evidence>
<dbReference type="GO" id="GO:0005737">
    <property type="term" value="C:cytoplasm"/>
    <property type="evidence" value="ECO:0007669"/>
    <property type="project" value="UniProtKB-SubCell"/>
</dbReference>
<keyword evidence="6" id="KW-0479">Metal-binding</keyword>
<proteinExistence type="inferred from homology"/>
<dbReference type="FunFam" id="1.20.58.200:FF:000001">
    <property type="entry name" value="Translin-associated factor X"/>
    <property type="match status" value="1"/>
</dbReference>
<reference evidence="7" key="2">
    <citation type="journal article" date="2023" name="Science">
        <title>Genomic signatures of disease resistance in endangered staghorn corals.</title>
        <authorList>
            <person name="Vollmer S.V."/>
            <person name="Selwyn J.D."/>
            <person name="Despard B.A."/>
            <person name="Roesel C.L."/>
        </authorList>
    </citation>
    <scope>NUCLEOTIDE SEQUENCE</scope>
    <source>
        <strain evidence="7">K2</strain>
    </source>
</reference>
<accession>A0AAD9VAK4</accession>
<dbReference type="Proteomes" id="UP001249851">
    <property type="component" value="Unassembled WGS sequence"/>
</dbReference>
<dbReference type="InterPro" id="IPR016069">
    <property type="entry name" value="Translin_C"/>
</dbReference>
<dbReference type="CDD" id="cd14820">
    <property type="entry name" value="TRAX"/>
    <property type="match status" value="1"/>
</dbReference>